<dbReference type="Gene3D" id="2.30.270.10">
    <property type="entry name" value="duf1285 protein"/>
    <property type="match status" value="1"/>
</dbReference>
<evidence type="ECO:0000313" key="3">
    <source>
        <dbReference type="EMBL" id="SDH11184.1"/>
    </source>
</evidence>
<feature type="domain" description="DUF1285" evidence="2">
    <location>
        <begin position="83"/>
        <end position="188"/>
    </location>
</feature>
<dbReference type="InterPro" id="IPR010707">
    <property type="entry name" value="DUF1285"/>
</dbReference>
<dbReference type="RefSeq" id="WP_092618003.1">
    <property type="nucleotide sequence ID" value="NZ_FNCV01000004.1"/>
</dbReference>
<dbReference type="OrthoDB" id="3078366at2"/>
<evidence type="ECO:0008006" key="5">
    <source>
        <dbReference type="Google" id="ProtNLM"/>
    </source>
</evidence>
<evidence type="ECO:0000259" key="1">
    <source>
        <dbReference type="Pfam" id="PF06938"/>
    </source>
</evidence>
<dbReference type="STRING" id="83401.SAMN05421742_104193"/>
<feature type="domain" description="DUF1285" evidence="1">
    <location>
        <begin position="23"/>
        <end position="82"/>
    </location>
</feature>
<dbReference type="Pfam" id="PF21028">
    <property type="entry name" value="DUF1285_C"/>
    <property type="match status" value="1"/>
</dbReference>
<dbReference type="Pfam" id="PF06938">
    <property type="entry name" value="DUF1285_N"/>
    <property type="match status" value="1"/>
</dbReference>
<dbReference type="InterPro" id="IPR048342">
    <property type="entry name" value="DUF1285_C"/>
</dbReference>
<proteinExistence type="predicted"/>
<reference evidence="4" key="1">
    <citation type="submission" date="2016-10" db="EMBL/GenBank/DDBJ databases">
        <authorList>
            <person name="Varghese N."/>
            <person name="Submissions S."/>
        </authorList>
    </citation>
    <scope>NUCLEOTIDE SEQUENCE [LARGE SCALE GENOMIC DNA]</scope>
    <source>
        <strain evidence="4">930I</strain>
    </source>
</reference>
<protein>
    <recommendedName>
        <fullName evidence="5">DUF1285 domain-containing protein</fullName>
    </recommendedName>
</protein>
<evidence type="ECO:0000313" key="4">
    <source>
        <dbReference type="Proteomes" id="UP000217076"/>
    </source>
</evidence>
<dbReference type="PIRSF" id="PIRSF029557">
    <property type="entry name" value="UCP029557"/>
    <property type="match status" value="1"/>
</dbReference>
<dbReference type="InterPro" id="IPR048341">
    <property type="entry name" value="DUF1285_N"/>
</dbReference>
<sequence>MPEYANSRADALLPDPPMGAGQPLCGDVDIRIAADGRWYHEGSPIGRHELVCLFASVLKRDAAGDYWLETPSEKARITVEDAPFLAVEMFRAGAGREQVLSFRTNVDEVVSLDAEHPLRLAEEPMSGSAAPYIEVRPGLEARLTRAVYYHLVGLAVFEPDQASGDDGDGDGDGKVPFGVWSDGHFFVLGRLDPEDAELPPA</sequence>
<organism evidence="3 4">
    <name type="scientific">Roseospirillum parvum</name>
    <dbReference type="NCBI Taxonomy" id="83401"/>
    <lineage>
        <taxon>Bacteria</taxon>
        <taxon>Pseudomonadati</taxon>
        <taxon>Pseudomonadota</taxon>
        <taxon>Alphaproteobacteria</taxon>
        <taxon>Rhodospirillales</taxon>
        <taxon>Rhodospirillaceae</taxon>
        <taxon>Roseospirillum</taxon>
    </lineage>
</organism>
<evidence type="ECO:0000259" key="2">
    <source>
        <dbReference type="Pfam" id="PF21028"/>
    </source>
</evidence>
<dbReference type="Proteomes" id="UP000217076">
    <property type="component" value="Unassembled WGS sequence"/>
</dbReference>
<name>A0A1G7ZR62_9PROT</name>
<dbReference type="Gene3D" id="3.10.540.10">
    <property type="entry name" value="duf1285 like domain"/>
    <property type="match status" value="1"/>
</dbReference>
<keyword evidence="4" id="KW-1185">Reference proteome</keyword>
<gene>
    <name evidence="3" type="ORF">SAMN05421742_104193</name>
</gene>
<dbReference type="EMBL" id="FNCV01000004">
    <property type="protein sequence ID" value="SDH11184.1"/>
    <property type="molecule type" value="Genomic_DNA"/>
</dbReference>
<accession>A0A1G7ZR62</accession>
<dbReference type="AlphaFoldDB" id="A0A1G7ZR62"/>
<dbReference type="InterPro" id="IPR023361">
    <property type="entry name" value="DUF1285_beta_roll_sf"/>
</dbReference>